<dbReference type="InterPro" id="IPR004089">
    <property type="entry name" value="MCPsignal_dom"/>
</dbReference>
<evidence type="ECO:0000259" key="7">
    <source>
        <dbReference type="PROSITE" id="PS50885"/>
    </source>
</evidence>
<dbReference type="GO" id="GO:0004888">
    <property type="term" value="F:transmembrane signaling receptor activity"/>
    <property type="evidence" value="ECO:0007669"/>
    <property type="project" value="InterPro"/>
</dbReference>
<dbReference type="InterPro" id="IPR004090">
    <property type="entry name" value="Chemotax_Me-accpt_rcpt"/>
</dbReference>
<dbReference type="CDD" id="cd06225">
    <property type="entry name" value="HAMP"/>
    <property type="match status" value="1"/>
</dbReference>
<feature type="transmembrane region" description="Helical" evidence="5">
    <location>
        <begin position="186"/>
        <end position="208"/>
    </location>
</feature>
<organism evidence="8 9">
    <name type="scientific">Andreprevotia lacus DSM 23236</name>
    <dbReference type="NCBI Taxonomy" id="1121001"/>
    <lineage>
        <taxon>Bacteria</taxon>
        <taxon>Pseudomonadati</taxon>
        <taxon>Pseudomonadota</taxon>
        <taxon>Betaproteobacteria</taxon>
        <taxon>Neisseriales</taxon>
        <taxon>Chitinibacteraceae</taxon>
        <taxon>Andreprevotia</taxon>
    </lineage>
</organism>
<protein>
    <submittedName>
        <fullName evidence="8">Methyl-accepting chemotaxis protein</fullName>
    </submittedName>
</protein>
<dbReference type="Gene3D" id="6.10.340.10">
    <property type="match status" value="1"/>
</dbReference>
<dbReference type="GO" id="GO:0006935">
    <property type="term" value="P:chemotaxis"/>
    <property type="evidence" value="ECO:0007669"/>
    <property type="project" value="InterPro"/>
</dbReference>
<dbReference type="FunFam" id="1.10.287.950:FF:000001">
    <property type="entry name" value="Methyl-accepting chemotaxis sensory transducer"/>
    <property type="match status" value="1"/>
</dbReference>
<dbReference type="RefSeq" id="WP_084091095.1">
    <property type="nucleotide sequence ID" value="NZ_FWXD01000013.1"/>
</dbReference>
<dbReference type="GO" id="GO:0016020">
    <property type="term" value="C:membrane"/>
    <property type="evidence" value="ECO:0007669"/>
    <property type="project" value="UniProtKB-SubCell"/>
</dbReference>
<keyword evidence="2 4" id="KW-0807">Transducer</keyword>
<dbReference type="EMBL" id="FWXD01000013">
    <property type="protein sequence ID" value="SMC26345.1"/>
    <property type="molecule type" value="Genomic_DNA"/>
</dbReference>
<dbReference type="Pfam" id="PF00672">
    <property type="entry name" value="HAMP"/>
    <property type="match status" value="1"/>
</dbReference>
<dbReference type="SUPFAM" id="SSF58104">
    <property type="entry name" value="Methyl-accepting chemotaxis protein (MCP) signaling domain"/>
    <property type="match status" value="1"/>
</dbReference>
<dbReference type="GO" id="GO:0007165">
    <property type="term" value="P:signal transduction"/>
    <property type="evidence" value="ECO:0007669"/>
    <property type="project" value="UniProtKB-KW"/>
</dbReference>
<evidence type="ECO:0000259" key="6">
    <source>
        <dbReference type="PROSITE" id="PS50111"/>
    </source>
</evidence>
<sequence>MSLKLKIRWVLILVATLNIVALTLFSYFDARRVALKDIDDRLITAASSYRYMAPPGFAAPLLPREQADLKQMRQLSEALTRYSKDAGIPYVYAFVLRDNKPYYLLTALSDEEMAKPDADYYLKPYENYNDGLRAAFATKQRQFFEYADSYGSFRSVYLPVAGANGEVIVEVADAKLDDVKAALNALLLRACGLGALLLLIATAASFWLSNLVARPLEQLLGAVQKLSSGEADLTVRLPANETDETGRIAGAFNQFITELQRLLRVVNEQAAQLAGGVSNLGSITAQLADESRAQTDLAASSAATIEQVTVSIASIAEHAHQVESTVGDADAGARASSNAVRDMDDANQQMAGTMQELAEAMNSLADESRQITGILTSIKEIAGQTNLLALNAAIEAARAGEQGRGFAVVADEVRKLAERTAHATVEIEALLGKISHGTDAAIHRMGSASKTVAQNGELVGEALTRFTATQAQMGSAARQVREISAATAEQRTATEQIAQVAEHINRQASQADAALARARSALDDLDRLGGTLRDVVRRFRL</sequence>
<dbReference type="Gene3D" id="1.10.287.950">
    <property type="entry name" value="Methyl-accepting chemotaxis protein"/>
    <property type="match status" value="1"/>
</dbReference>
<dbReference type="SMART" id="SM00283">
    <property type="entry name" value="MA"/>
    <property type="match status" value="1"/>
</dbReference>
<dbReference type="Pfam" id="PF00015">
    <property type="entry name" value="MCPsignal"/>
    <property type="match status" value="1"/>
</dbReference>
<dbReference type="OrthoDB" id="8613753at2"/>
<dbReference type="AlphaFoldDB" id="A0A1W1XR69"/>
<comment type="similarity">
    <text evidence="3">Belongs to the methyl-accepting chemotaxis (MCP) protein family.</text>
</comment>
<feature type="domain" description="HAMP" evidence="7">
    <location>
        <begin position="210"/>
        <end position="264"/>
    </location>
</feature>
<name>A0A1W1XR69_9NEIS</name>
<dbReference type="PRINTS" id="PR00260">
    <property type="entry name" value="CHEMTRNSDUCR"/>
</dbReference>
<evidence type="ECO:0000256" key="5">
    <source>
        <dbReference type="SAM" id="Phobius"/>
    </source>
</evidence>
<feature type="transmembrane region" description="Helical" evidence="5">
    <location>
        <begin position="6"/>
        <end position="28"/>
    </location>
</feature>
<accession>A0A1W1XR69</accession>
<evidence type="ECO:0000256" key="3">
    <source>
        <dbReference type="ARBA" id="ARBA00029447"/>
    </source>
</evidence>
<dbReference type="PANTHER" id="PTHR32089">
    <property type="entry name" value="METHYL-ACCEPTING CHEMOTAXIS PROTEIN MCPB"/>
    <property type="match status" value="1"/>
</dbReference>
<dbReference type="SMART" id="SM00304">
    <property type="entry name" value="HAMP"/>
    <property type="match status" value="1"/>
</dbReference>
<gene>
    <name evidence="8" type="ORF">SAMN02745857_02458</name>
</gene>
<evidence type="ECO:0000256" key="4">
    <source>
        <dbReference type="PROSITE-ProRule" id="PRU00284"/>
    </source>
</evidence>
<dbReference type="Proteomes" id="UP000192761">
    <property type="component" value="Unassembled WGS sequence"/>
</dbReference>
<dbReference type="PANTHER" id="PTHR32089:SF112">
    <property type="entry name" value="LYSOZYME-LIKE PROTEIN-RELATED"/>
    <property type="match status" value="1"/>
</dbReference>
<evidence type="ECO:0000256" key="1">
    <source>
        <dbReference type="ARBA" id="ARBA00004370"/>
    </source>
</evidence>
<feature type="domain" description="Methyl-accepting transducer" evidence="6">
    <location>
        <begin position="269"/>
        <end position="505"/>
    </location>
</feature>
<evidence type="ECO:0000313" key="9">
    <source>
        <dbReference type="Proteomes" id="UP000192761"/>
    </source>
</evidence>
<keyword evidence="5" id="KW-0812">Transmembrane</keyword>
<dbReference type="CDD" id="cd11386">
    <property type="entry name" value="MCP_signal"/>
    <property type="match status" value="1"/>
</dbReference>
<dbReference type="PROSITE" id="PS50111">
    <property type="entry name" value="CHEMOTAXIS_TRANSDUC_2"/>
    <property type="match status" value="1"/>
</dbReference>
<reference evidence="8 9" key="1">
    <citation type="submission" date="2017-04" db="EMBL/GenBank/DDBJ databases">
        <authorList>
            <person name="Afonso C.L."/>
            <person name="Miller P.J."/>
            <person name="Scott M.A."/>
            <person name="Spackman E."/>
            <person name="Goraichik I."/>
            <person name="Dimitrov K.M."/>
            <person name="Suarez D.L."/>
            <person name="Swayne D.E."/>
        </authorList>
    </citation>
    <scope>NUCLEOTIDE SEQUENCE [LARGE SCALE GENOMIC DNA]</scope>
    <source>
        <strain evidence="8 9">DSM 23236</strain>
    </source>
</reference>
<keyword evidence="5" id="KW-0472">Membrane</keyword>
<evidence type="ECO:0000313" key="8">
    <source>
        <dbReference type="EMBL" id="SMC26345.1"/>
    </source>
</evidence>
<dbReference type="InterPro" id="IPR003660">
    <property type="entry name" value="HAMP_dom"/>
</dbReference>
<evidence type="ECO:0000256" key="2">
    <source>
        <dbReference type="ARBA" id="ARBA00023224"/>
    </source>
</evidence>
<dbReference type="PROSITE" id="PS50885">
    <property type="entry name" value="HAMP"/>
    <property type="match status" value="1"/>
</dbReference>
<dbReference type="STRING" id="1121001.SAMN02745857_02458"/>
<keyword evidence="5" id="KW-1133">Transmembrane helix</keyword>
<keyword evidence="9" id="KW-1185">Reference proteome</keyword>
<proteinExistence type="inferred from homology"/>
<comment type="subcellular location">
    <subcellularLocation>
        <location evidence="1">Membrane</location>
    </subcellularLocation>
</comment>